<reference evidence="1" key="1">
    <citation type="journal article" date="2020" name="G3 (Bethesda)">
        <title>High-Quality Assemblies for Three Invasive Social Wasps from the &lt;i&gt;Vespula&lt;/i&gt; Genus.</title>
        <authorList>
            <person name="Harrop T.W.R."/>
            <person name="Guhlin J."/>
            <person name="McLaughlin G.M."/>
            <person name="Permina E."/>
            <person name="Stockwell P."/>
            <person name="Gilligan J."/>
            <person name="Le Lec M.F."/>
            <person name="Gruber M.A.M."/>
            <person name="Quinn O."/>
            <person name="Lovegrove M."/>
            <person name="Duncan E.J."/>
            <person name="Remnant E.J."/>
            <person name="Van Eeckhoven J."/>
            <person name="Graham B."/>
            <person name="Knapp R.A."/>
            <person name="Langford K.W."/>
            <person name="Kronenberg Z."/>
            <person name="Press M.O."/>
            <person name="Eacker S.M."/>
            <person name="Wilson-Rankin E.E."/>
            <person name="Purcell J."/>
            <person name="Lester P.J."/>
            <person name="Dearden P.K."/>
        </authorList>
    </citation>
    <scope>NUCLEOTIDE SEQUENCE</scope>
    <source>
        <strain evidence="1">Marl-1</strain>
    </source>
</reference>
<dbReference type="EMBL" id="JACSEA010000017">
    <property type="protein sequence ID" value="KAF7383561.1"/>
    <property type="molecule type" value="Genomic_DNA"/>
</dbReference>
<proteinExistence type="predicted"/>
<dbReference type="Proteomes" id="UP000614350">
    <property type="component" value="Unassembled WGS sequence"/>
</dbReference>
<protein>
    <submittedName>
        <fullName evidence="1">Uncharacterized protein</fullName>
    </submittedName>
</protein>
<keyword evidence="2" id="KW-1185">Reference proteome</keyword>
<dbReference type="AlphaFoldDB" id="A0A834J9M1"/>
<accession>A0A834J9M1</accession>
<name>A0A834J9M1_VESVU</name>
<evidence type="ECO:0000313" key="2">
    <source>
        <dbReference type="Proteomes" id="UP000614350"/>
    </source>
</evidence>
<gene>
    <name evidence="1" type="ORF">HZH66_012911</name>
</gene>
<evidence type="ECO:0000313" key="1">
    <source>
        <dbReference type="EMBL" id="KAF7383561.1"/>
    </source>
</evidence>
<sequence>MAVKLLYKQQDRITLRKVRKIINYVATDWSDRCMKRQTTGKSPIDLQLFQYQKFYNIRTGTPRGILALWQLKWDRSDKTKLRSLSLAVEESSECDMKDIALHHFLNYLIFDS</sequence>
<organism evidence="1 2">
    <name type="scientific">Vespula vulgaris</name>
    <name type="common">Yellow jacket</name>
    <name type="synonym">Wasp</name>
    <dbReference type="NCBI Taxonomy" id="7454"/>
    <lineage>
        <taxon>Eukaryota</taxon>
        <taxon>Metazoa</taxon>
        <taxon>Ecdysozoa</taxon>
        <taxon>Arthropoda</taxon>
        <taxon>Hexapoda</taxon>
        <taxon>Insecta</taxon>
        <taxon>Pterygota</taxon>
        <taxon>Neoptera</taxon>
        <taxon>Endopterygota</taxon>
        <taxon>Hymenoptera</taxon>
        <taxon>Apocrita</taxon>
        <taxon>Aculeata</taxon>
        <taxon>Vespoidea</taxon>
        <taxon>Vespidae</taxon>
        <taxon>Vespinae</taxon>
        <taxon>Vespula</taxon>
    </lineage>
</organism>
<comment type="caution">
    <text evidence="1">The sequence shown here is derived from an EMBL/GenBank/DDBJ whole genome shotgun (WGS) entry which is preliminary data.</text>
</comment>